<dbReference type="InterPro" id="IPR003691">
    <property type="entry name" value="FluC"/>
</dbReference>
<feature type="transmembrane region" description="Helical" evidence="10">
    <location>
        <begin position="102"/>
        <end position="124"/>
    </location>
</feature>
<feature type="transmembrane region" description="Helical" evidence="10">
    <location>
        <begin position="37"/>
        <end position="59"/>
    </location>
</feature>
<keyword evidence="12" id="KW-1185">Reference proteome</keyword>
<keyword evidence="5 10" id="KW-0472">Membrane</keyword>
<dbReference type="GO" id="GO:0062054">
    <property type="term" value="F:fluoride channel activity"/>
    <property type="evidence" value="ECO:0007669"/>
    <property type="project" value="UniProtKB-UniRule"/>
</dbReference>
<keyword evidence="3 10" id="KW-0812">Transmembrane</keyword>
<comment type="caution">
    <text evidence="11">The sequence shown here is derived from an EMBL/GenBank/DDBJ whole genome shotgun (WGS) entry which is preliminary data.</text>
</comment>
<reference evidence="11 12" key="1">
    <citation type="submission" date="2019-07" db="EMBL/GenBank/DDBJ databases">
        <authorList>
            <person name="Zhou L.-Y."/>
        </authorList>
    </citation>
    <scope>NUCLEOTIDE SEQUENCE [LARGE SCALE GENOMIC DNA]</scope>
    <source>
        <strain evidence="11 12">YIM 101269</strain>
    </source>
</reference>
<dbReference type="HAMAP" id="MF_00454">
    <property type="entry name" value="FluC"/>
    <property type="match status" value="1"/>
</dbReference>
<proteinExistence type="inferred from homology"/>
<feature type="binding site" evidence="10">
    <location>
        <position position="81"/>
    </location>
    <ligand>
        <name>Na(+)</name>
        <dbReference type="ChEBI" id="CHEBI:29101"/>
        <note>structural</note>
    </ligand>
</feature>
<dbReference type="Proteomes" id="UP000317638">
    <property type="component" value="Unassembled WGS sequence"/>
</dbReference>
<evidence type="ECO:0000313" key="11">
    <source>
        <dbReference type="EMBL" id="TRY18372.1"/>
    </source>
</evidence>
<evidence type="ECO:0000256" key="4">
    <source>
        <dbReference type="ARBA" id="ARBA00022989"/>
    </source>
</evidence>
<keyword evidence="4 10" id="KW-1133">Transmembrane helix</keyword>
<evidence type="ECO:0000313" key="12">
    <source>
        <dbReference type="Proteomes" id="UP000317638"/>
    </source>
</evidence>
<name>A0A553K0Z2_9ACTN</name>
<evidence type="ECO:0000256" key="5">
    <source>
        <dbReference type="ARBA" id="ARBA00023136"/>
    </source>
</evidence>
<comment type="subcellular location">
    <subcellularLocation>
        <location evidence="1 10">Cell membrane</location>
        <topology evidence="1 10">Multi-pass membrane protein</topology>
    </subcellularLocation>
</comment>
<dbReference type="GO" id="GO:0046872">
    <property type="term" value="F:metal ion binding"/>
    <property type="evidence" value="ECO:0007669"/>
    <property type="project" value="UniProtKB-KW"/>
</dbReference>
<evidence type="ECO:0000256" key="9">
    <source>
        <dbReference type="ARBA" id="ARBA00049940"/>
    </source>
</evidence>
<comment type="activity regulation">
    <text evidence="10">Na(+) is not transported, but it plays an essential structural role and its presence is essential for fluoride channel function.</text>
</comment>
<keyword evidence="10" id="KW-0813">Transport</keyword>
<comment type="similarity">
    <text evidence="7 10">Belongs to the fluoride channel Fluc/FEX (TC 1.A.43) family.</text>
</comment>
<dbReference type="EMBL" id="VKKG01000003">
    <property type="protein sequence ID" value="TRY18372.1"/>
    <property type="molecule type" value="Genomic_DNA"/>
</dbReference>
<keyword evidence="6 10" id="KW-0407">Ion channel</keyword>
<dbReference type="GO" id="GO:0140114">
    <property type="term" value="P:cellular detoxification of fluoride"/>
    <property type="evidence" value="ECO:0007669"/>
    <property type="project" value="UniProtKB-UniRule"/>
</dbReference>
<feature type="transmembrane region" description="Helical" evidence="10">
    <location>
        <begin position="71"/>
        <end position="96"/>
    </location>
</feature>
<dbReference type="AlphaFoldDB" id="A0A553K0Z2"/>
<organism evidence="11 12">
    <name type="scientific">Tessaracoccus rhinocerotis</name>
    <dbReference type="NCBI Taxonomy" id="1689449"/>
    <lineage>
        <taxon>Bacteria</taxon>
        <taxon>Bacillati</taxon>
        <taxon>Actinomycetota</taxon>
        <taxon>Actinomycetes</taxon>
        <taxon>Propionibacteriales</taxon>
        <taxon>Propionibacteriaceae</taxon>
        <taxon>Tessaracoccus</taxon>
    </lineage>
</organism>
<feature type="binding site" evidence="10">
    <location>
        <position position="84"/>
    </location>
    <ligand>
        <name>Na(+)</name>
        <dbReference type="ChEBI" id="CHEBI:29101"/>
        <note>structural</note>
    </ligand>
</feature>
<evidence type="ECO:0000256" key="3">
    <source>
        <dbReference type="ARBA" id="ARBA00022692"/>
    </source>
</evidence>
<protein>
    <recommendedName>
        <fullName evidence="10">Fluoride-specific ion channel FluC</fullName>
    </recommendedName>
</protein>
<comment type="catalytic activity">
    <reaction evidence="8">
        <text>fluoride(in) = fluoride(out)</text>
        <dbReference type="Rhea" id="RHEA:76159"/>
        <dbReference type="ChEBI" id="CHEBI:17051"/>
    </reaction>
    <physiologicalReaction direction="left-to-right" evidence="8">
        <dbReference type="Rhea" id="RHEA:76160"/>
    </physiologicalReaction>
</comment>
<keyword evidence="2 10" id="KW-1003">Cell membrane</keyword>
<evidence type="ECO:0000256" key="2">
    <source>
        <dbReference type="ARBA" id="ARBA00022475"/>
    </source>
</evidence>
<keyword evidence="10" id="KW-0915">Sodium</keyword>
<evidence type="ECO:0000256" key="8">
    <source>
        <dbReference type="ARBA" id="ARBA00035585"/>
    </source>
</evidence>
<evidence type="ECO:0000256" key="7">
    <source>
        <dbReference type="ARBA" id="ARBA00035120"/>
    </source>
</evidence>
<keyword evidence="10" id="KW-0479">Metal-binding</keyword>
<sequence>MPYRDPRALLLVFLGGTLGTGSREALSLALPPVDGVAWTIVAVNVLGAFALGLLLESLARLGPDHGRNRALRLLLGTGFMGGFTTYSTLATGTAVLLGDGRLGPALLFGLGTVLVGGAATWLGIAAGGRR</sequence>
<dbReference type="GO" id="GO:0005886">
    <property type="term" value="C:plasma membrane"/>
    <property type="evidence" value="ECO:0007669"/>
    <property type="project" value="UniProtKB-SubCell"/>
</dbReference>
<gene>
    <name evidence="10" type="primary">fluC</name>
    <name evidence="10" type="synonym">crcB</name>
    <name evidence="11" type="ORF">FOJ82_08810</name>
</gene>
<comment type="function">
    <text evidence="9 10">Fluoride-specific ion channel. Important for reducing fluoride concentration in the cell, thus reducing its toxicity.</text>
</comment>
<evidence type="ECO:0000256" key="1">
    <source>
        <dbReference type="ARBA" id="ARBA00004651"/>
    </source>
</evidence>
<evidence type="ECO:0000256" key="10">
    <source>
        <dbReference type="HAMAP-Rule" id="MF_00454"/>
    </source>
</evidence>
<keyword evidence="10" id="KW-0406">Ion transport</keyword>
<accession>A0A553K0Z2</accession>
<evidence type="ECO:0000256" key="6">
    <source>
        <dbReference type="ARBA" id="ARBA00023303"/>
    </source>
</evidence>
<dbReference type="Pfam" id="PF02537">
    <property type="entry name" value="CRCB"/>
    <property type="match status" value="1"/>
</dbReference>